<dbReference type="GO" id="GO:0016887">
    <property type="term" value="F:ATP hydrolysis activity"/>
    <property type="evidence" value="ECO:0007669"/>
    <property type="project" value="InterPro"/>
</dbReference>
<dbReference type="Proteomes" id="UP000078390">
    <property type="component" value="Unassembled WGS sequence"/>
</dbReference>
<keyword evidence="2" id="KW-0547">Nucleotide-binding</keyword>
<dbReference type="InterPro" id="IPR003593">
    <property type="entry name" value="AAA+_ATPase"/>
</dbReference>
<dbReference type="OrthoDB" id="9776369at2"/>
<feature type="domain" description="ABC transporter" evidence="4">
    <location>
        <begin position="6"/>
        <end position="243"/>
    </location>
</feature>
<sequence>MDNPILYIENLEVSYNRWGQTIKALDGVNLSIPSAQWIMLIGHNGSGKSTLLKAISGRIFLYSGRIFINNKPIEQMTVKEISDSIFYVHQDPLLGTAASLTIFENLYVADWNSKGLSRKQLQEKYLALLEPLGLGNKLKQMAKTLSGGERQLLALTIAHLRPAKIFLLDEPLAALDPKNAEKCMELIKSLYNKGKTIVQVTHDLDLAKKYADRIIVMAHGKIISDFKKEEFDIGDLSNLLNRR</sequence>
<dbReference type="GO" id="GO:0005524">
    <property type="term" value="F:ATP binding"/>
    <property type="evidence" value="ECO:0007669"/>
    <property type="project" value="UniProtKB-KW"/>
</dbReference>
<evidence type="ECO:0000313" key="6">
    <source>
        <dbReference type="Proteomes" id="UP000078390"/>
    </source>
</evidence>
<keyword evidence="3 5" id="KW-0067">ATP-binding</keyword>
<dbReference type="AlphaFoldDB" id="A0A179D3K7"/>
<dbReference type="RefSeq" id="WP_084270999.1">
    <property type="nucleotide sequence ID" value="NZ_LWLG01000008.1"/>
</dbReference>
<dbReference type="GO" id="GO:0005886">
    <property type="term" value="C:plasma membrane"/>
    <property type="evidence" value="ECO:0007669"/>
    <property type="project" value="TreeGrafter"/>
</dbReference>
<dbReference type="STRING" id="999894.TDIS_1241"/>
<reference evidence="5 6" key="1">
    <citation type="submission" date="2016-04" db="EMBL/GenBank/DDBJ databases">
        <title>Genome analysis of Thermosulfurimonas dismutans, the first thermophilic sulfur-disproportionating bacterium of the phylum Thermodesulfobacteria.</title>
        <authorList>
            <person name="Mardanov A.V."/>
            <person name="Beletsky A.V."/>
            <person name="Kadnikov V.V."/>
            <person name="Slobodkin A.I."/>
            <person name="Ravin N.V."/>
        </authorList>
    </citation>
    <scope>NUCLEOTIDE SEQUENCE [LARGE SCALE GENOMIC DNA]</scope>
    <source>
        <strain evidence="5 6">S95</strain>
    </source>
</reference>
<dbReference type="Pfam" id="PF00005">
    <property type="entry name" value="ABC_tran"/>
    <property type="match status" value="1"/>
</dbReference>
<gene>
    <name evidence="5" type="ORF">TDIS_1241</name>
</gene>
<dbReference type="Gene3D" id="3.40.50.300">
    <property type="entry name" value="P-loop containing nucleotide triphosphate hydrolases"/>
    <property type="match status" value="1"/>
</dbReference>
<accession>A0A179D3K7</accession>
<evidence type="ECO:0000259" key="4">
    <source>
        <dbReference type="PROSITE" id="PS50893"/>
    </source>
</evidence>
<dbReference type="InterPro" id="IPR003439">
    <property type="entry name" value="ABC_transporter-like_ATP-bd"/>
</dbReference>
<evidence type="ECO:0000256" key="1">
    <source>
        <dbReference type="ARBA" id="ARBA00022448"/>
    </source>
</evidence>
<organism evidence="5 6">
    <name type="scientific">Thermosulfurimonas dismutans</name>
    <dbReference type="NCBI Taxonomy" id="999894"/>
    <lineage>
        <taxon>Bacteria</taxon>
        <taxon>Pseudomonadati</taxon>
        <taxon>Thermodesulfobacteriota</taxon>
        <taxon>Thermodesulfobacteria</taxon>
        <taxon>Thermodesulfobacteriales</taxon>
        <taxon>Thermodesulfobacteriaceae</taxon>
        <taxon>Thermosulfurimonas</taxon>
    </lineage>
</organism>
<dbReference type="GO" id="GO:0022857">
    <property type="term" value="F:transmembrane transporter activity"/>
    <property type="evidence" value="ECO:0007669"/>
    <property type="project" value="TreeGrafter"/>
</dbReference>
<evidence type="ECO:0000256" key="3">
    <source>
        <dbReference type="ARBA" id="ARBA00022840"/>
    </source>
</evidence>
<dbReference type="SMART" id="SM00382">
    <property type="entry name" value="AAA"/>
    <property type="match status" value="1"/>
</dbReference>
<proteinExistence type="predicted"/>
<keyword evidence="6" id="KW-1185">Reference proteome</keyword>
<dbReference type="PANTHER" id="PTHR24220:SF692">
    <property type="entry name" value="ABC TRANSPORTER DOMAIN-CONTAINING PROTEIN"/>
    <property type="match status" value="1"/>
</dbReference>
<name>A0A179D3K7_9BACT</name>
<evidence type="ECO:0000313" key="5">
    <source>
        <dbReference type="EMBL" id="OAQ20626.1"/>
    </source>
</evidence>
<dbReference type="InterPro" id="IPR015856">
    <property type="entry name" value="ABC_transpr_CbiO/EcfA_su"/>
</dbReference>
<dbReference type="PANTHER" id="PTHR24220">
    <property type="entry name" value="IMPORT ATP-BINDING PROTEIN"/>
    <property type="match status" value="1"/>
</dbReference>
<protein>
    <submittedName>
        <fullName evidence="5">Methionine ABC transporter ATP-binding protein</fullName>
    </submittedName>
</protein>
<dbReference type="PROSITE" id="PS50893">
    <property type="entry name" value="ABC_TRANSPORTER_2"/>
    <property type="match status" value="1"/>
</dbReference>
<keyword evidence="1" id="KW-0813">Transport</keyword>
<dbReference type="SUPFAM" id="SSF52540">
    <property type="entry name" value="P-loop containing nucleoside triphosphate hydrolases"/>
    <property type="match status" value="1"/>
</dbReference>
<comment type="caution">
    <text evidence="5">The sequence shown here is derived from an EMBL/GenBank/DDBJ whole genome shotgun (WGS) entry which is preliminary data.</text>
</comment>
<dbReference type="InterPro" id="IPR027417">
    <property type="entry name" value="P-loop_NTPase"/>
</dbReference>
<evidence type="ECO:0000256" key="2">
    <source>
        <dbReference type="ARBA" id="ARBA00022741"/>
    </source>
</evidence>
<dbReference type="CDD" id="cd03225">
    <property type="entry name" value="ABC_cobalt_CbiO_domain1"/>
    <property type="match status" value="1"/>
</dbReference>
<dbReference type="InterPro" id="IPR015854">
    <property type="entry name" value="ABC_transpr_LolD-like"/>
</dbReference>
<dbReference type="EMBL" id="LWLG01000008">
    <property type="protein sequence ID" value="OAQ20626.1"/>
    <property type="molecule type" value="Genomic_DNA"/>
</dbReference>